<keyword evidence="1" id="KW-1133">Transmembrane helix</keyword>
<protein>
    <submittedName>
        <fullName evidence="2">Exopolysaccharide biosynthesis protein</fullName>
    </submittedName>
</protein>
<dbReference type="PANTHER" id="PTHR41795">
    <property type="entry name" value="EXOPOLYSACCHARIDE SYNTHESIS PROTEIN"/>
    <property type="match status" value="1"/>
</dbReference>
<dbReference type="EMBL" id="AP014936">
    <property type="protein sequence ID" value="BAU46785.1"/>
    <property type="molecule type" value="Genomic_DNA"/>
</dbReference>
<accession>A0A1B4V0P6</accession>
<keyword evidence="1" id="KW-0472">Membrane</keyword>
<dbReference type="AlphaFoldDB" id="A0A1B4V0P6"/>
<dbReference type="PIRSF" id="PIRSF033239">
    <property type="entry name" value="ExoD"/>
    <property type="match status" value="1"/>
</dbReference>
<keyword evidence="3" id="KW-1185">Reference proteome</keyword>
<dbReference type="Pfam" id="PF06055">
    <property type="entry name" value="ExoD"/>
    <property type="match status" value="1"/>
</dbReference>
<feature type="transmembrane region" description="Helical" evidence="1">
    <location>
        <begin position="176"/>
        <end position="196"/>
    </location>
</feature>
<feature type="transmembrane region" description="Helical" evidence="1">
    <location>
        <begin position="66"/>
        <end position="85"/>
    </location>
</feature>
<evidence type="ECO:0000313" key="2">
    <source>
        <dbReference type="EMBL" id="BAU46785.1"/>
    </source>
</evidence>
<organism evidence="2 3">
    <name type="scientific">Sulfurifustis variabilis</name>
    <dbReference type="NCBI Taxonomy" id="1675686"/>
    <lineage>
        <taxon>Bacteria</taxon>
        <taxon>Pseudomonadati</taxon>
        <taxon>Pseudomonadota</taxon>
        <taxon>Gammaproteobacteria</taxon>
        <taxon>Acidiferrobacterales</taxon>
        <taxon>Acidiferrobacteraceae</taxon>
        <taxon>Sulfurifustis</taxon>
    </lineage>
</organism>
<keyword evidence="1" id="KW-0812">Transmembrane</keyword>
<dbReference type="PANTHER" id="PTHR41795:SF1">
    <property type="entry name" value="EXOPOLYSACCHARIDE SYNTHESIS PROTEIN"/>
    <property type="match status" value="1"/>
</dbReference>
<sequence length="197" mass="21108">MATYQDPTNLEQLLDRVGETARKGDRVSLDAILKVVGRRSYGPLLLLAGLATLAPVIGDIPGVPTIIGTIVLLFAVQLLFGRECFWLPRWLLRRSVAGDKLGKATGWLRRPARFVDRLLRPRLTVFAQGPAIYVVAVVCIVIALAMPVMEIVPFSANGAGVALTAFGLSLIARDGLLALLAFVFTAATAGAVVYNLL</sequence>
<dbReference type="InterPro" id="IPR010331">
    <property type="entry name" value="ExoD"/>
</dbReference>
<dbReference type="RefSeq" id="WP_096457510.1">
    <property type="nucleotide sequence ID" value="NZ_AP014936.1"/>
</dbReference>
<reference evidence="2 3" key="1">
    <citation type="submission" date="2015-08" db="EMBL/GenBank/DDBJ databases">
        <title>Complete genome sequence of Sulfurifustis variabilis.</title>
        <authorList>
            <person name="Miura A."/>
            <person name="Kojima H."/>
            <person name="Fukui M."/>
        </authorList>
    </citation>
    <scope>NUCLEOTIDE SEQUENCE [LARGE SCALE GENOMIC DNA]</scope>
    <source>
        <strain evidence="3">skN76</strain>
    </source>
</reference>
<feature type="transmembrane region" description="Helical" evidence="1">
    <location>
        <begin position="151"/>
        <end position="171"/>
    </location>
</feature>
<dbReference type="Proteomes" id="UP000218899">
    <property type="component" value="Chromosome"/>
</dbReference>
<feature type="transmembrane region" description="Helical" evidence="1">
    <location>
        <begin position="123"/>
        <end position="145"/>
    </location>
</feature>
<gene>
    <name evidence="2" type="ORF">SVA_0203</name>
</gene>
<evidence type="ECO:0000256" key="1">
    <source>
        <dbReference type="SAM" id="Phobius"/>
    </source>
</evidence>
<name>A0A1B4V0P6_9GAMM</name>
<proteinExistence type="predicted"/>
<evidence type="ECO:0000313" key="3">
    <source>
        <dbReference type="Proteomes" id="UP000218899"/>
    </source>
</evidence>
<feature type="transmembrane region" description="Helical" evidence="1">
    <location>
        <begin position="41"/>
        <end position="60"/>
    </location>
</feature>
<dbReference type="KEGG" id="sva:SVA_0203"/>
<dbReference type="OrthoDB" id="8635607at2"/>